<keyword evidence="3" id="KW-0156">Chromatin regulator</keyword>
<keyword evidence="4" id="KW-0805">Transcription regulation</keyword>
<gene>
    <name evidence="9" type="ORF">CYME_CML173C</name>
</gene>
<evidence type="ECO:0000313" key="10">
    <source>
        <dbReference type="Proteomes" id="UP000007014"/>
    </source>
</evidence>
<feature type="region of interest" description="Disordered" evidence="8">
    <location>
        <begin position="1"/>
        <end position="71"/>
    </location>
</feature>
<dbReference type="STRING" id="280699.M1V8N4"/>
<evidence type="ECO:0000256" key="5">
    <source>
        <dbReference type="ARBA" id="ARBA00023054"/>
    </source>
</evidence>
<keyword evidence="6" id="KW-0804">Transcription</keyword>
<evidence type="ECO:0000313" key="9">
    <source>
        <dbReference type="EMBL" id="BAM80774.1"/>
    </source>
</evidence>
<evidence type="ECO:0000256" key="2">
    <source>
        <dbReference type="ARBA" id="ARBA00010916"/>
    </source>
</evidence>
<organism evidence="9 10">
    <name type="scientific">Cyanidioschyzon merolae (strain NIES-3377 / 10D)</name>
    <name type="common">Unicellular red alga</name>
    <dbReference type="NCBI Taxonomy" id="280699"/>
    <lineage>
        <taxon>Eukaryota</taxon>
        <taxon>Rhodophyta</taxon>
        <taxon>Bangiophyceae</taxon>
        <taxon>Cyanidiales</taxon>
        <taxon>Cyanidiaceae</taxon>
        <taxon>Cyanidioschyzon</taxon>
    </lineage>
</organism>
<feature type="compositionally biased region" description="Polar residues" evidence="8">
    <location>
        <begin position="22"/>
        <end position="31"/>
    </location>
</feature>
<dbReference type="GO" id="GO:0000123">
    <property type="term" value="C:histone acetyltransferase complex"/>
    <property type="evidence" value="ECO:0007669"/>
    <property type="project" value="InterPro"/>
</dbReference>
<dbReference type="AlphaFoldDB" id="M1V8N4"/>
<dbReference type="HOGENOM" id="CLU_1273845_0_0_1"/>
<evidence type="ECO:0000256" key="3">
    <source>
        <dbReference type="ARBA" id="ARBA00022853"/>
    </source>
</evidence>
<keyword evidence="10" id="KW-1185">Reference proteome</keyword>
<comment type="similarity">
    <text evidence="2">Belongs to the EAF6 family.</text>
</comment>
<sequence length="217" mass="23871">MRVTGELQPAPLDSQTKDDTPSAVSPQTPAQSAFGAHEQREAPPIKRKRFRNSSVRSSSKGEQGAPLSELHMLEKGKRELEEKLARIERQIYDMETSYLEDTWIHGNVARGWETLMRKGSRLRDGADASARGSAASHPRTRKILDNDRIFSRSSATSPVGRAHGVRHPNAVGLAGDGLSRDNRRGVPSRQKKRRPTVLGVPSIRIPLNIAENSPASS</sequence>
<evidence type="ECO:0000256" key="1">
    <source>
        <dbReference type="ARBA" id="ARBA00004123"/>
    </source>
</evidence>
<dbReference type="EMBL" id="AP006494">
    <property type="protein sequence ID" value="BAM80774.1"/>
    <property type="molecule type" value="Genomic_DNA"/>
</dbReference>
<accession>M1V8N4</accession>
<feature type="region of interest" description="Disordered" evidence="8">
    <location>
        <begin position="152"/>
        <end position="200"/>
    </location>
</feature>
<dbReference type="Proteomes" id="UP000007014">
    <property type="component" value="Chromosome 12"/>
</dbReference>
<dbReference type="Pfam" id="PF09340">
    <property type="entry name" value="NuA4"/>
    <property type="match status" value="1"/>
</dbReference>
<dbReference type="KEGG" id="cme:CYME_CML173C"/>
<proteinExistence type="inferred from homology"/>
<dbReference type="InterPro" id="IPR015418">
    <property type="entry name" value="Eaf6"/>
</dbReference>
<evidence type="ECO:0000256" key="4">
    <source>
        <dbReference type="ARBA" id="ARBA00023015"/>
    </source>
</evidence>
<name>M1V8N4_CYAM1</name>
<dbReference type="OrthoDB" id="5418at2759"/>
<dbReference type="PANTHER" id="PTHR13476">
    <property type="entry name" value="CHROMATIN MODIFICATION-RELATED PROTEIN MEAF6"/>
    <property type="match status" value="1"/>
</dbReference>
<keyword evidence="5" id="KW-0175">Coiled coil</keyword>
<evidence type="ECO:0000256" key="6">
    <source>
        <dbReference type="ARBA" id="ARBA00023163"/>
    </source>
</evidence>
<feature type="compositionally biased region" description="Polar residues" evidence="8">
    <location>
        <begin position="52"/>
        <end position="61"/>
    </location>
</feature>
<dbReference type="GeneID" id="16994568"/>
<protein>
    <recommendedName>
        <fullName evidence="11">Chromatin modification-related protein MEAF6</fullName>
    </recommendedName>
</protein>
<evidence type="ECO:0000256" key="7">
    <source>
        <dbReference type="ARBA" id="ARBA00023242"/>
    </source>
</evidence>
<evidence type="ECO:0000256" key="8">
    <source>
        <dbReference type="SAM" id="MobiDB-lite"/>
    </source>
</evidence>
<dbReference type="GO" id="GO:0006325">
    <property type="term" value="P:chromatin organization"/>
    <property type="evidence" value="ECO:0007669"/>
    <property type="project" value="UniProtKB-KW"/>
</dbReference>
<evidence type="ECO:0008006" key="11">
    <source>
        <dbReference type="Google" id="ProtNLM"/>
    </source>
</evidence>
<dbReference type="RefSeq" id="XP_005536810.1">
    <property type="nucleotide sequence ID" value="XM_005536753.1"/>
</dbReference>
<dbReference type="GO" id="GO:0005634">
    <property type="term" value="C:nucleus"/>
    <property type="evidence" value="ECO:0007669"/>
    <property type="project" value="UniProtKB-SubCell"/>
</dbReference>
<comment type="subcellular location">
    <subcellularLocation>
        <location evidence="1">Nucleus</location>
    </subcellularLocation>
</comment>
<dbReference type="Gramene" id="CML173CT">
    <property type="protein sequence ID" value="CML173CT"/>
    <property type="gene ID" value="CML173C"/>
</dbReference>
<dbReference type="eggNOG" id="KOG3856">
    <property type="taxonomic scope" value="Eukaryota"/>
</dbReference>
<reference evidence="9 10" key="2">
    <citation type="journal article" date="2007" name="BMC Biol.">
        <title>A 100%-complete sequence reveals unusually simple genomic features in the hot-spring red alga Cyanidioschyzon merolae.</title>
        <authorList>
            <person name="Nozaki H."/>
            <person name="Takano H."/>
            <person name="Misumi O."/>
            <person name="Terasawa K."/>
            <person name="Matsuzaki M."/>
            <person name="Maruyama S."/>
            <person name="Nishida K."/>
            <person name="Yagisawa F."/>
            <person name="Yoshida Y."/>
            <person name="Fujiwara T."/>
            <person name="Takio S."/>
            <person name="Tamura K."/>
            <person name="Chung S.J."/>
            <person name="Nakamura S."/>
            <person name="Kuroiwa H."/>
            <person name="Tanaka K."/>
            <person name="Sato N."/>
            <person name="Kuroiwa T."/>
        </authorList>
    </citation>
    <scope>NUCLEOTIDE SEQUENCE [LARGE SCALE GENOMIC DNA]</scope>
    <source>
        <strain evidence="9 10">10D</strain>
    </source>
</reference>
<reference evidence="9 10" key="1">
    <citation type="journal article" date="2004" name="Nature">
        <title>Genome sequence of the ultrasmall unicellular red alga Cyanidioschyzon merolae 10D.</title>
        <authorList>
            <person name="Matsuzaki M."/>
            <person name="Misumi O."/>
            <person name="Shin-i T."/>
            <person name="Maruyama S."/>
            <person name="Takahara M."/>
            <person name="Miyagishima S."/>
            <person name="Mori T."/>
            <person name="Nishida K."/>
            <person name="Yagisawa F."/>
            <person name="Nishida K."/>
            <person name="Yoshida Y."/>
            <person name="Nishimura Y."/>
            <person name="Nakao S."/>
            <person name="Kobayashi T."/>
            <person name="Momoyama Y."/>
            <person name="Higashiyama T."/>
            <person name="Minoda A."/>
            <person name="Sano M."/>
            <person name="Nomoto H."/>
            <person name="Oishi K."/>
            <person name="Hayashi H."/>
            <person name="Ohta F."/>
            <person name="Nishizaka S."/>
            <person name="Haga S."/>
            <person name="Miura S."/>
            <person name="Morishita T."/>
            <person name="Kabeya Y."/>
            <person name="Terasawa K."/>
            <person name="Suzuki Y."/>
            <person name="Ishii Y."/>
            <person name="Asakawa S."/>
            <person name="Takano H."/>
            <person name="Ohta N."/>
            <person name="Kuroiwa H."/>
            <person name="Tanaka K."/>
            <person name="Shimizu N."/>
            <person name="Sugano S."/>
            <person name="Sato N."/>
            <person name="Nozaki H."/>
            <person name="Ogasawara N."/>
            <person name="Kohara Y."/>
            <person name="Kuroiwa T."/>
        </authorList>
    </citation>
    <scope>NUCLEOTIDE SEQUENCE [LARGE SCALE GENOMIC DNA]</scope>
    <source>
        <strain evidence="9 10">10D</strain>
    </source>
</reference>
<keyword evidence="7" id="KW-0539">Nucleus</keyword>